<name>A0A2J6QPN7_9HELO</name>
<feature type="region of interest" description="Disordered" evidence="1">
    <location>
        <begin position="165"/>
        <end position="205"/>
    </location>
</feature>
<sequence>MGWFGSSKKHKSKSKRSSRRSARPVEYENEPTYSSYPTQYSTSYHSSHQYEPAPSTRPYLTSLPAELKYNIMENLDPVSGACLGLSSKTFYPYHRKSHRRVGLFESSRDHPLPLCFSMRVPSDLVLDWESEKFVTRERLAELESKRRKESRDYWDAKKRTYEDYEGRRGYERAHERSHGRSHGRSHEHERGYDRGYDSRSYSRRH</sequence>
<protein>
    <recommendedName>
        <fullName evidence="4">F-box domain-containing protein</fullName>
    </recommendedName>
</protein>
<reference evidence="2 3" key="1">
    <citation type="submission" date="2016-05" db="EMBL/GenBank/DDBJ databases">
        <title>A degradative enzymes factory behind the ericoid mycorrhizal symbiosis.</title>
        <authorList>
            <consortium name="DOE Joint Genome Institute"/>
            <person name="Martino E."/>
            <person name="Morin E."/>
            <person name="Grelet G."/>
            <person name="Kuo A."/>
            <person name="Kohler A."/>
            <person name="Daghino S."/>
            <person name="Barry K."/>
            <person name="Choi C."/>
            <person name="Cichocki N."/>
            <person name="Clum A."/>
            <person name="Copeland A."/>
            <person name="Hainaut M."/>
            <person name="Haridas S."/>
            <person name="Labutti K."/>
            <person name="Lindquist E."/>
            <person name="Lipzen A."/>
            <person name="Khouja H.-R."/>
            <person name="Murat C."/>
            <person name="Ohm R."/>
            <person name="Olson A."/>
            <person name="Spatafora J."/>
            <person name="Veneault-Fourrey C."/>
            <person name="Henrissat B."/>
            <person name="Grigoriev I."/>
            <person name="Martin F."/>
            <person name="Perotto S."/>
        </authorList>
    </citation>
    <scope>NUCLEOTIDE SEQUENCE [LARGE SCALE GENOMIC DNA]</scope>
    <source>
        <strain evidence="2 3">UAMH 7357</strain>
    </source>
</reference>
<feature type="region of interest" description="Disordered" evidence="1">
    <location>
        <begin position="1"/>
        <end position="57"/>
    </location>
</feature>
<accession>A0A2J6QPN7</accession>
<feature type="compositionally biased region" description="Basic and acidic residues" evidence="1">
    <location>
        <begin position="165"/>
        <end position="197"/>
    </location>
</feature>
<dbReference type="EMBL" id="KZ613464">
    <property type="protein sequence ID" value="PMD28230.1"/>
    <property type="molecule type" value="Genomic_DNA"/>
</dbReference>
<feature type="compositionally biased region" description="Basic residues" evidence="1">
    <location>
        <begin position="7"/>
        <end position="22"/>
    </location>
</feature>
<dbReference type="SUPFAM" id="SSF81383">
    <property type="entry name" value="F-box domain"/>
    <property type="match status" value="1"/>
</dbReference>
<keyword evidence="3" id="KW-1185">Reference proteome</keyword>
<feature type="compositionally biased region" description="Low complexity" evidence="1">
    <location>
        <begin position="31"/>
        <end position="50"/>
    </location>
</feature>
<proteinExistence type="predicted"/>
<evidence type="ECO:0008006" key="4">
    <source>
        <dbReference type="Google" id="ProtNLM"/>
    </source>
</evidence>
<evidence type="ECO:0000256" key="1">
    <source>
        <dbReference type="SAM" id="MobiDB-lite"/>
    </source>
</evidence>
<dbReference type="OrthoDB" id="3445164at2759"/>
<evidence type="ECO:0000313" key="2">
    <source>
        <dbReference type="EMBL" id="PMD28230.1"/>
    </source>
</evidence>
<dbReference type="Proteomes" id="UP000235672">
    <property type="component" value="Unassembled WGS sequence"/>
</dbReference>
<evidence type="ECO:0000313" key="3">
    <source>
        <dbReference type="Proteomes" id="UP000235672"/>
    </source>
</evidence>
<gene>
    <name evidence="2" type="ORF">NA56DRAFT_5421</name>
</gene>
<organism evidence="2 3">
    <name type="scientific">Hyaloscypha hepaticicola</name>
    <dbReference type="NCBI Taxonomy" id="2082293"/>
    <lineage>
        <taxon>Eukaryota</taxon>
        <taxon>Fungi</taxon>
        <taxon>Dikarya</taxon>
        <taxon>Ascomycota</taxon>
        <taxon>Pezizomycotina</taxon>
        <taxon>Leotiomycetes</taxon>
        <taxon>Helotiales</taxon>
        <taxon>Hyaloscyphaceae</taxon>
        <taxon>Hyaloscypha</taxon>
    </lineage>
</organism>
<dbReference type="AlphaFoldDB" id="A0A2J6QPN7"/>
<dbReference type="InterPro" id="IPR036047">
    <property type="entry name" value="F-box-like_dom_sf"/>
</dbReference>